<evidence type="ECO:0008006" key="3">
    <source>
        <dbReference type="Google" id="ProtNLM"/>
    </source>
</evidence>
<sequence length="178" mass="18714">MGSLKEAVVRPAVQGAIVSFAASTVKSITEPMLEKAFDRLFPPTPQQLKLVGADPAGHLDNMPPAVIANEFSEAVYGKPLDKSEKLKAQQVIHYGFGAVVGAAYGVATANCPAIGRGLGIPAGLALYGTTHATLLPLFGVQQPPWKMPLSAVCWEATSHAVFGATLEIGLRLLRGRKL</sequence>
<reference evidence="1" key="1">
    <citation type="journal article" date="2014" name="Int. J. Syst. Evol. Microbiol.">
        <title>Complete genome sequence of Corynebacterium casei LMG S-19264T (=DSM 44701T), isolated from a smear-ripened cheese.</title>
        <authorList>
            <consortium name="US DOE Joint Genome Institute (JGI-PGF)"/>
            <person name="Walter F."/>
            <person name="Albersmeier A."/>
            <person name="Kalinowski J."/>
            <person name="Ruckert C."/>
        </authorList>
    </citation>
    <scope>NUCLEOTIDE SEQUENCE</scope>
    <source>
        <strain evidence="1">CGMCC 4.7278</strain>
    </source>
</reference>
<dbReference type="EMBL" id="BMMW01000001">
    <property type="protein sequence ID" value="GGK44127.1"/>
    <property type="molecule type" value="Genomic_DNA"/>
</dbReference>
<name>A0A917V6C4_9NOCA</name>
<gene>
    <name evidence="1" type="ORF">GCM10011591_14580</name>
</gene>
<accession>A0A917V6C4</accession>
<evidence type="ECO:0000313" key="2">
    <source>
        <dbReference type="Proteomes" id="UP000612956"/>
    </source>
</evidence>
<proteinExistence type="predicted"/>
<reference evidence="1" key="2">
    <citation type="submission" date="2020-09" db="EMBL/GenBank/DDBJ databases">
        <authorList>
            <person name="Sun Q."/>
            <person name="Zhou Y."/>
        </authorList>
    </citation>
    <scope>NUCLEOTIDE SEQUENCE</scope>
    <source>
        <strain evidence="1">CGMCC 4.7278</strain>
    </source>
</reference>
<dbReference type="Proteomes" id="UP000612956">
    <property type="component" value="Unassembled WGS sequence"/>
</dbReference>
<keyword evidence="2" id="KW-1185">Reference proteome</keyword>
<protein>
    <recommendedName>
        <fullName evidence="3">DUF1440 domain-containing protein</fullName>
    </recommendedName>
</protein>
<evidence type="ECO:0000313" key="1">
    <source>
        <dbReference type="EMBL" id="GGK44127.1"/>
    </source>
</evidence>
<dbReference type="RefSeq" id="WP_188827978.1">
    <property type="nucleotide sequence ID" value="NZ_BMMW01000001.1"/>
</dbReference>
<dbReference type="AlphaFoldDB" id="A0A917V6C4"/>
<comment type="caution">
    <text evidence="1">The sequence shown here is derived from an EMBL/GenBank/DDBJ whole genome shotgun (WGS) entry which is preliminary data.</text>
</comment>
<dbReference type="Pfam" id="PF07274">
    <property type="entry name" value="DUF1440"/>
    <property type="match status" value="1"/>
</dbReference>
<organism evidence="1 2">
    <name type="scientific">Nocardia camponoti</name>
    <dbReference type="NCBI Taxonomy" id="1616106"/>
    <lineage>
        <taxon>Bacteria</taxon>
        <taxon>Bacillati</taxon>
        <taxon>Actinomycetota</taxon>
        <taxon>Actinomycetes</taxon>
        <taxon>Mycobacteriales</taxon>
        <taxon>Nocardiaceae</taxon>
        <taxon>Nocardia</taxon>
    </lineage>
</organism>
<dbReference type="InterPro" id="IPR009898">
    <property type="entry name" value="DUF1440"/>
</dbReference>